<evidence type="ECO:0000256" key="1">
    <source>
        <dbReference type="SAM" id="MobiDB-lite"/>
    </source>
</evidence>
<name>A0AB38A6Q4_9ACTN</name>
<dbReference type="InterPro" id="IPR051534">
    <property type="entry name" value="CBASS_pafABC_assoc_protein"/>
</dbReference>
<comment type="caution">
    <text evidence="3">The sequence shown here is derived from an EMBL/GenBank/DDBJ whole genome shotgun (WGS) entry which is preliminary data.</text>
</comment>
<dbReference type="PROSITE" id="PS52050">
    <property type="entry name" value="WYL"/>
    <property type="match status" value="1"/>
</dbReference>
<dbReference type="Pfam" id="PF13280">
    <property type="entry name" value="WYL"/>
    <property type="match status" value="1"/>
</dbReference>
<reference evidence="3 4" key="1">
    <citation type="submission" date="2016-10" db="EMBL/GenBank/DDBJ databases">
        <authorList>
            <person name="Varghese N."/>
            <person name="Submissions S."/>
        </authorList>
    </citation>
    <scope>NUCLEOTIDE SEQUENCE [LARGE SCALE GENOMIC DNA]</scope>
    <source>
        <strain evidence="3 4">DSM 20586</strain>
    </source>
</reference>
<feature type="region of interest" description="Disordered" evidence="1">
    <location>
        <begin position="205"/>
        <end position="243"/>
    </location>
</feature>
<feature type="compositionally biased region" description="Basic and acidic residues" evidence="1">
    <location>
        <begin position="206"/>
        <end position="216"/>
    </location>
</feature>
<dbReference type="Proteomes" id="UP000183687">
    <property type="component" value="Unassembled WGS sequence"/>
</dbReference>
<evidence type="ECO:0000259" key="2">
    <source>
        <dbReference type="Pfam" id="PF13280"/>
    </source>
</evidence>
<evidence type="ECO:0000313" key="3">
    <source>
        <dbReference type="EMBL" id="SEB70328.1"/>
    </source>
</evidence>
<dbReference type="InterPro" id="IPR028349">
    <property type="entry name" value="PafC-like"/>
</dbReference>
<protein>
    <submittedName>
        <fullName evidence="3">WYL domain-containing protein</fullName>
    </submittedName>
</protein>
<proteinExistence type="predicted"/>
<accession>A0AB38A6Q4</accession>
<dbReference type="EMBL" id="FNSH01000001">
    <property type="protein sequence ID" value="SEB70328.1"/>
    <property type="molecule type" value="Genomic_DNA"/>
</dbReference>
<evidence type="ECO:0000313" key="4">
    <source>
        <dbReference type="Proteomes" id="UP000183687"/>
    </source>
</evidence>
<organism evidence="3 4">
    <name type="scientific">Atopobium minutum</name>
    <dbReference type="NCBI Taxonomy" id="1381"/>
    <lineage>
        <taxon>Bacteria</taxon>
        <taxon>Bacillati</taxon>
        <taxon>Actinomycetota</taxon>
        <taxon>Coriobacteriia</taxon>
        <taxon>Coriobacteriales</taxon>
        <taxon>Atopobiaceae</taxon>
        <taxon>Atopobium</taxon>
    </lineage>
</organism>
<sequence length="321" mass="35752">MAGKPTHGRKGGQTTLKQLTVLLGALTQSDKPIQAQSVAHKLGISYEEAQRLMDLLIDVAGDETSYLPLTFGENDNELTLISPASAIRPLRLTKAESIALIAALQACGFDSNTPLYQMVQKGYTQIETNTQEIARTVASSPTLTNPEVLLECIKALGNKQCLKFIYASQHSNTKKERLVIPNRLYLQDGLSYLEAHEFASGQRRTFRLDRMDKPQRMDPPLSPSHITDQSKTQGSSLEQDPSLETTTITLLDPVLEELYPWHPVKRTQHADKSVELVIPNYGSPWLIRHLAACGNQVKIKDPQLKKKISDYAQDLLAKHMN</sequence>
<gene>
    <name evidence="3" type="ORF">SAMN04489746_0909</name>
</gene>
<dbReference type="PANTHER" id="PTHR34580">
    <property type="match status" value="1"/>
</dbReference>
<feature type="compositionally biased region" description="Polar residues" evidence="1">
    <location>
        <begin position="224"/>
        <end position="243"/>
    </location>
</feature>
<dbReference type="RefSeq" id="WP_002562925.1">
    <property type="nucleotide sequence ID" value="NZ_FNSH01000001.1"/>
</dbReference>
<dbReference type="InterPro" id="IPR026881">
    <property type="entry name" value="WYL_dom"/>
</dbReference>
<dbReference type="AlphaFoldDB" id="A0AB38A6Q4"/>
<dbReference type="PIRSF" id="PIRSF016838">
    <property type="entry name" value="PafC"/>
    <property type="match status" value="1"/>
</dbReference>
<feature type="domain" description="WYL" evidence="2">
    <location>
        <begin position="147"/>
        <end position="213"/>
    </location>
</feature>
<dbReference type="PANTHER" id="PTHR34580:SF3">
    <property type="entry name" value="PROTEIN PAFB"/>
    <property type="match status" value="1"/>
</dbReference>